<dbReference type="RefSeq" id="WP_352559341.1">
    <property type="nucleotide sequence ID" value="NZ_JAMYQB010000014.1"/>
</dbReference>
<name>A0ABV1Z1R3_9HYPH</name>
<reference evidence="1 2" key="1">
    <citation type="journal article" date="2024" name="Proc. Natl. Acad. Sci. U.S.A.">
        <title>The evolutionary genomics of adaptation to stress in wild rhizobium bacteria.</title>
        <authorList>
            <person name="Kehlet-Delgado H."/>
            <person name="Montoya A.P."/>
            <person name="Jensen K.T."/>
            <person name="Wendlandt C.E."/>
            <person name="Dexheimer C."/>
            <person name="Roberts M."/>
            <person name="Torres Martinez L."/>
            <person name="Friesen M.L."/>
            <person name="Griffitts J.S."/>
            <person name="Porter S.S."/>
        </authorList>
    </citation>
    <scope>NUCLEOTIDE SEQUENCE [LARGE SCALE GENOMIC DNA]</scope>
    <source>
        <strain evidence="1 2">M0641</strain>
    </source>
</reference>
<accession>A0ABV1Z1R3</accession>
<evidence type="ECO:0000313" key="2">
    <source>
        <dbReference type="Proteomes" id="UP001433071"/>
    </source>
</evidence>
<evidence type="ECO:0000313" key="1">
    <source>
        <dbReference type="EMBL" id="MER9405923.1"/>
    </source>
</evidence>
<keyword evidence="2" id="KW-1185">Reference proteome</keyword>
<gene>
    <name evidence="1" type="ORF">NKI36_18000</name>
</gene>
<dbReference type="Proteomes" id="UP001433071">
    <property type="component" value="Unassembled WGS sequence"/>
</dbReference>
<comment type="caution">
    <text evidence="1">The sequence shown here is derived from an EMBL/GenBank/DDBJ whole genome shotgun (WGS) entry which is preliminary data.</text>
</comment>
<dbReference type="EMBL" id="JAMYQB010000014">
    <property type="protein sequence ID" value="MER9405923.1"/>
    <property type="molecule type" value="Genomic_DNA"/>
</dbReference>
<proteinExistence type="predicted"/>
<sequence length="189" mass="21182">MARLPSRNELAIFTKAIDLSLQTDPKFAARVAVDLRSLERRMCQPPTFCLGPADIHKGLPKIAKAKGLLANWQHRERRTYTEALNHTLALVGWMEVYYATSGGLWENRKAFLFTRAGALLGDFRKTVGPKTLIKEASGATHRLLGRDFVHHVQQTYGKDFWSSAVSTNSGSEMTLRDYTKLALKAAHLL</sequence>
<protein>
    <submittedName>
        <fullName evidence="1">Uncharacterized protein</fullName>
    </submittedName>
</protein>
<organism evidence="1 2">
    <name type="scientific">Mesorhizobium caraganae</name>
    <dbReference type="NCBI Taxonomy" id="483206"/>
    <lineage>
        <taxon>Bacteria</taxon>
        <taxon>Pseudomonadati</taxon>
        <taxon>Pseudomonadota</taxon>
        <taxon>Alphaproteobacteria</taxon>
        <taxon>Hyphomicrobiales</taxon>
        <taxon>Phyllobacteriaceae</taxon>
        <taxon>Mesorhizobium</taxon>
    </lineage>
</organism>